<keyword evidence="4" id="KW-0687">Ribonucleoprotein</keyword>
<evidence type="ECO:0000313" key="7">
    <source>
        <dbReference type="EMBL" id="CUG92676.1"/>
    </source>
</evidence>
<feature type="repeat" description="WD" evidence="5">
    <location>
        <begin position="135"/>
        <end position="176"/>
    </location>
</feature>
<feature type="region of interest" description="Disordered" evidence="6">
    <location>
        <begin position="301"/>
        <end position="322"/>
    </location>
</feature>
<dbReference type="GO" id="GO:0007019">
    <property type="term" value="P:microtubule depolymerization"/>
    <property type="evidence" value="ECO:0007669"/>
    <property type="project" value="TreeGrafter"/>
</dbReference>
<feature type="repeat" description="WD" evidence="5">
    <location>
        <begin position="93"/>
        <end position="134"/>
    </location>
</feature>
<evidence type="ECO:0000256" key="3">
    <source>
        <dbReference type="ARBA" id="ARBA00022980"/>
    </source>
</evidence>
<dbReference type="PRINTS" id="PR00320">
    <property type="entry name" value="GPROTEINBRPT"/>
</dbReference>
<dbReference type="PANTHER" id="PTHR19845:SF0">
    <property type="entry name" value="KATANIN P80 WD40 REPEAT-CONTAINING SUBUNIT B1"/>
    <property type="match status" value="1"/>
</dbReference>
<dbReference type="EMBL" id="CYKH01002074">
    <property type="protein sequence ID" value="CUG92676.1"/>
    <property type="molecule type" value="Genomic_DNA"/>
</dbReference>
<dbReference type="InterPro" id="IPR020472">
    <property type="entry name" value="WD40_PAC1"/>
</dbReference>
<evidence type="ECO:0000256" key="5">
    <source>
        <dbReference type="PROSITE-ProRule" id="PRU00221"/>
    </source>
</evidence>
<dbReference type="OrthoDB" id="10251605at2759"/>
<dbReference type="GO" id="GO:0008352">
    <property type="term" value="C:katanin complex"/>
    <property type="evidence" value="ECO:0007669"/>
    <property type="project" value="TreeGrafter"/>
</dbReference>
<dbReference type="PROSITE" id="PS50294">
    <property type="entry name" value="WD_REPEATS_REGION"/>
    <property type="match status" value="3"/>
</dbReference>
<reference evidence="8" key="1">
    <citation type="submission" date="2015-09" db="EMBL/GenBank/DDBJ databases">
        <authorList>
            <consortium name="Pathogen Informatics"/>
        </authorList>
    </citation>
    <scope>NUCLEOTIDE SEQUENCE [LARGE SCALE GENOMIC DNA]</scope>
    <source>
        <strain evidence="8">Lake Konstanz</strain>
    </source>
</reference>
<dbReference type="SMART" id="SM00320">
    <property type="entry name" value="WD40"/>
    <property type="match status" value="5"/>
</dbReference>
<evidence type="ECO:0000256" key="4">
    <source>
        <dbReference type="ARBA" id="ARBA00023274"/>
    </source>
</evidence>
<name>A0A0S4JMG6_BODSA</name>
<dbReference type="PROSITE" id="PS50082">
    <property type="entry name" value="WD_REPEATS_2"/>
    <property type="match status" value="4"/>
</dbReference>
<evidence type="ECO:0000256" key="6">
    <source>
        <dbReference type="SAM" id="MobiDB-lite"/>
    </source>
</evidence>
<dbReference type="GO" id="GO:1990904">
    <property type="term" value="C:ribonucleoprotein complex"/>
    <property type="evidence" value="ECO:0007669"/>
    <property type="project" value="UniProtKB-KW"/>
</dbReference>
<keyword evidence="2" id="KW-0677">Repeat</keyword>
<protein>
    <submittedName>
        <fullName evidence="7">Katanin, putative</fullName>
    </submittedName>
</protein>
<keyword evidence="8" id="KW-1185">Reference proteome</keyword>
<dbReference type="Pfam" id="PF00400">
    <property type="entry name" value="WD40"/>
    <property type="match status" value="4"/>
</dbReference>
<keyword evidence="3" id="KW-0689">Ribosomal protein</keyword>
<dbReference type="PANTHER" id="PTHR19845">
    <property type="entry name" value="KATANIN P80 SUBUNIT"/>
    <property type="match status" value="1"/>
</dbReference>
<dbReference type="VEuPathDB" id="TriTrypDB:BSAL_38805"/>
<dbReference type="InterPro" id="IPR019775">
    <property type="entry name" value="WD40_repeat_CS"/>
</dbReference>
<accession>A0A0S4JMG6</accession>
<dbReference type="Gene3D" id="2.130.10.10">
    <property type="entry name" value="YVTN repeat-like/Quinoprotein amine dehydrogenase"/>
    <property type="match status" value="2"/>
</dbReference>
<gene>
    <name evidence="7" type="ORF">BSAL_38805</name>
</gene>
<organism evidence="7 8">
    <name type="scientific">Bodo saltans</name>
    <name type="common">Flagellated protozoan</name>
    <dbReference type="NCBI Taxonomy" id="75058"/>
    <lineage>
        <taxon>Eukaryota</taxon>
        <taxon>Discoba</taxon>
        <taxon>Euglenozoa</taxon>
        <taxon>Kinetoplastea</taxon>
        <taxon>Metakinetoplastina</taxon>
        <taxon>Eubodonida</taxon>
        <taxon>Bodonidae</taxon>
        <taxon>Bodo</taxon>
    </lineage>
</organism>
<dbReference type="InterPro" id="IPR015943">
    <property type="entry name" value="WD40/YVTN_repeat-like_dom_sf"/>
</dbReference>
<evidence type="ECO:0000256" key="1">
    <source>
        <dbReference type="ARBA" id="ARBA00022574"/>
    </source>
</evidence>
<feature type="repeat" description="WD" evidence="5">
    <location>
        <begin position="177"/>
        <end position="218"/>
    </location>
</feature>
<evidence type="ECO:0000313" key="8">
    <source>
        <dbReference type="Proteomes" id="UP000051952"/>
    </source>
</evidence>
<keyword evidence="1 5" id="KW-0853">WD repeat</keyword>
<dbReference type="OMA" id="FHPEGSC"/>
<dbReference type="CDD" id="cd00200">
    <property type="entry name" value="WD40"/>
    <property type="match status" value="1"/>
</dbReference>
<sequence>MNAAINCQLPCDVVCAAFGTQRSRELVACGGQDGAVHVFPFADSNRLAMLPGHTTRVTAVAFDKEQRRVLGGSDGGSIRLWDLDTEQGIRSFGTGHRTTVTAVTYHAFGEFIASASEDTHLRIWDVRKRSCLQSYKGIPCGLRAVQFNPNGKWVASGCAQGIVRLYDLTNGQLITELATHQGAITSLQFHPEHLFLAAGSADGTVSLWELDTFQLSFRSGPSASPVQKVLFTPETDKELLVASPSLLRLYPFSRMSDRAAANIEVPWGACSDLVYSPNSGEVLTVECKRNTLGCARTAIMKKASHQQPSTSRQPPTPAQKKAMKLPSCSLPRRQCFPLFSGDSHIRGSSDRRGQQTHEVHCATSSPSLKQRPIVASSLIFSTQCRTNA</sequence>
<proteinExistence type="predicted"/>
<dbReference type="SUPFAM" id="SSF50978">
    <property type="entry name" value="WD40 repeat-like"/>
    <property type="match status" value="1"/>
</dbReference>
<dbReference type="InterPro" id="IPR036322">
    <property type="entry name" value="WD40_repeat_dom_sf"/>
</dbReference>
<evidence type="ECO:0000256" key="2">
    <source>
        <dbReference type="ARBA" id="ARBA00022737"/>
    </source>
</evidence>
<dbReference type="GO" id="GO:0005840">
    <property type="term" value="C:ribosome"/>
    <property type="evidence" value="ECO:0007669"/>
    <property type="project" value="UniProtKB-KW"/>
</dbReference>
<dbReference type="PROSITE" id="PS00678">
    <property type="entry name" value="WD_REPEATS_1"/>
    <property type="match status" value="2"/>
</dbReference>
<dbReference type="AlphaFoldDB" id="A0A0S4JMG6"/>
<feature type="repeat" description="WD" evidence="5">
    <location>
        <begin position="50"/>
        <end position="91"/>
    </location>
</feature>
<dbReference type="InterPro" id="IPR001680">
    <property type="entry name" value="WD40_rpt"/>
</dbReference>
<dbReference type="Proteomes" id="UP000051952">
    <property type="component" value="Unassembled WGS sequence"/>
</dbReference>